<dbReference type="Proteomes" id="UP001516400">
    <property type="component" value="Unassembled WGS sequence"/>
</dbReference>
<keyword evidence="2" id="KW-1185">Reference proteome</keyword>
<protein>
    <submittedName>
        <fullName evidence="1">Uncharacterized protein</fullName>
    </submittedName>
</protein>
<reference evidence="1 2" key="1">
    <citation type="journal article" date="2021" name="BMC Biol.">
        <title>Horizontally acquired antibacterial genes associated with adaptive radiation of ladybird beetles.</title>
        <authorList>
            <person name="Li H.S."/>
            <person name="Tang X.F."/>
            <person name="Huang Y.H."/>
            <person name="Xu Z.Y."/>
            <person name="Chen M.L."/>
            <person name="Du X.Y."/>
            <person name="Qiu B.Y."/>
            <person name="Chen P.T."/>
            <person name="Zhang W."/>
            <person name="Slipinski A."/>
            <person name="Escalona H.E."/>
            <person name="Waterhouse R.M."/>
            <person name="Zwick A."/>
            <person name="Pang H."/>
        </authorList>
    </citation>
    <scope>NUCLEOTIDE SEQUENCE [LARGE SCALE GENOMIC DNA]</scope>
    <source>
        <strain evidence="1">SYSU2018</strain>
    </source>
</reference>
<dbReference type="EMBL" id="JABFTP020000144">
    <property type="protein sequence ID" value="KAL3281440.1"/>
    <property type="molecule type" value="Genomic_DNA"/>
</dbReference>
<evidence type="ECO:0000313" key="2">
    <source>
        <dbReference type="Proteomes" id="UP001516400"/>
    </source>
</evidence>
<accession>A0ABD2NS32</accession>
<feature type="non-terminal residue" evidence="1">
    <location>
        <position position="53"/>
    </location>
</feature>
<evidence type="ECO:0000313" key="1">
    <source>
        <dbReference type="EMBL" id="KAL3281440.1"/>
    </source>
</evidence>
<name>A0ABD2NS32_9CUCU</name>
<gene>
    <name evidence="1" type="ORF">HHI36_004649</name>
</gene>
<dbReference type="AlphaFoldDB" id="A0ABD2NS32"/>
<proteinExistence type="predicted"/>
<organism evidence="1 2">
    <name type="scientific">Cryptolaemus montrouzieri</name>
    <dbReference type="NCBI Taxonomy" id="559131"/>
    <lineage>
        <taxon>Eukaryota</taxon>
        <taxon>Metazoa</taxon>
        <taxon>Ecdysozoa</taxon>
        <taxon>Arthropoda</taxon>
        <taxon>Hexapoda</taxon>
        <taxon>Insecta</taxon>
        <taxon>Pterygota</taxon>
        <taxon>Neoptera</taxon>
        <taxon>Endopterygota</taxon>
        <taxon>Coleoptera</taxon>
        <taxon>Polyphaga</taxon>
        <taxon>Cucujiformia</taxon>
        <taxon>Coccinelloidea</taxon>
        <taxon>Coccinellidae</taxon>
        <taxon>Scymninae</taxon>
        <taxon>Scymnini</taxon>
        <taxon>Cryptolaemus</taxon>
    </lineage>
</organism>
<comment type="caution">
    <text evidence="1">The sequence shown here is derived from an EMBL/GenBank/DDBJ whole genome shotgun (WGS) entry which is preliminary data.</text>
</comment>
<sequence>MDCYFFRNHWFHGYVLKTSDISIGLFIKVHLNPCDDSLEGVLPRNKCNNETTM</sequence>